<feature type="region of interest" description="Disordered" evidence="1">
    <location>
        <begin position="1"/>
        <end position="24"/>
    </location>
</feature>
<organism evidence="3 4">
    <name type="scientific">Conger conger</name>
    <name type="common">Conger eel</name>
    <name type="synonym">Muraena conger</name>
    <dbReference type="NCBI Taxonomy" id="82655"/>
    <lineage>
        <taxon>Eukaryota</taxon>
        <taxon>Metazoa</taxon>
        <taxon>Chordata</taxon>
        <taxon>Craniata</taxon>
        <taxon>Vertebrata</taxon>
        <taxon>Euteleostomi</taxon>
        <taxon>Actinopterygii</taxon>
        <taxon>Neopterygii</taxon>
        <taxon>Teleostei</taxon>
        <taxon>Anguilliformes</taxon>
        <taxon>Congridae</taxon>
        <taxon>Conger</taxon>
    </lineage>
</organism>
<dbReference type="OrthoDB" id="8912589at2759"/>
<dbReference type="Proteomes" id="UP001152803">
    <property type="component" value="Unassembled WGS sequence"/>
</dbReference>
<reference evidence="3" key="1">
    <citation type="journal article" date="2023" name="Science">
        <title>Genome structures resolve the early diversification of teleost fishes.</title>
        <authorList>
            <person name="Parey E."/>
            <person name="Louis A."/>
            <person name="Montfort J."/>
            <person name="Bouchez O."/>
            <person name="Roques C."/>
            <person name="Iampietro C."/>
            <person name="Lluch J."/>
            <person name="Castinel A."/>
            <person name="Donnadieu C."/>
            <person name="Desvignes T."/>
            <person name="Floi Bucao C."/>
            <person name="Jouanno E."/>
            <person name="Wen M."/>
            <person name="Mejri S."/>
            <person name="Dirks R."/>
            <person name="Jansen H."/>
            <person name="Henkel C."/>
            <person name="Chen W.J."/>
            <person name="Zahm M."/>
            <person name="Cabau C."/>
            <person name="Klopp C."/>
            <person name="Thompson A.W."/>
            <person name="Robinson-Rechavi M."/>
            <person name="Braasch I."/>
            <person name="Lecointre G."/>
            <person name="Bobe J."/>
            <person name="Postlethwait J.H."/>
            <person name="Berthelot C."/>
            <person name="Roest Crollius H."/>
            <person name="Guiguen Y."/>
        </authorList>
    </citation>
    <scope>NUCLEOTIDE SEQUENCE</scope>
    <source>
        <strain evidence="3">Concon-B</strain>
    </source>
</reference>
<gene>
    <name evidence="3" type="ORF">COCON_G00017000</name>
</gene>
<protein>
    <submittedName>
        <fullName evidence="3">Uncharacterized protein</fullName>
    </submittedName>
</protein>
<accession>A0A9Q1E3M9</accession>
<keyword evidence="2" id="KW-0812">Transmembrane</keyword>
<keyword evidence="2" id="KW-0472">Membrane</keyword>
<dbReference type="EMBL" id="JAFJMO010000001">
    <property type="protein sequence ID" value="KAJ8289041.1"/>
    <property type="molecule type" value="Genomic_DNA"/>
</dbReference>
<keyword evidence="4" id="KW-1185">Reference proteome</keyword>
<evidence type="ECO:0000256" key="1">
    <source>
        <dbReference type="SAM" id="MobiDB-lite"/>
    </source>
</evidence>
<evidence type="ECO:0000256" key="2">
    <source>
        <dbReference type="SAM" id="Phobius"/>
    </source>
</evidence>
<proteinExistence type="predicted"/>
<evidence type="ECO:0000313" key="3">
    <source>
        <dbReference type="EMBL" id="KAJ8289041.1"/>
    </source>
</evidence>
<comment type="caution">
    <text evidence="3">The sequence shown here is derived from an EMBL/GenBank/DDBJ whole genome shotgun (WGS) entry which is preliminary data.</text>
</comment>
<evidence type="ECO:0000313" key="4">
    <source>
        <dbReference type="Proteomes" id="UP001152803"/>
    </source>
</evidence>
<keyword evidence="2" id="KW-1133">Transmembrane helix</keyword>
<sequence>MTRQTGACEVQPAVREENHRSQSQADQILTHTARKHHFNLLRPALFFVCSLGMFLGGVYGFVAPLTTCVGLDRLTDLLLEGANLGRTCALNIRHGKPLC</sequence>
<name>A0A9Q1E3M9_CONCO</name>
<dbReference type="AlphaFoldDB" id="A0A9Q1E3M9"/>
<feature type="transmembrane region" description="Helical" evidence="2">
    <location>
        <begin position="44"/>
        <end position="62"/>
    </location>
</feature>